<dbReference type="InterPro" id="IPR046357">
    <property type="entry name" value="PPIase_dom_sf"/>
</dbReference>
<dbReference type="AlphaFoldDB" id="A0A929PWI8"/>
<evidence type="ECO:0000256" key="8">
    <source>
        <dbReference type="SAM" id="SignalP"/>
    </source>
</evidence>
<dbReference type="PROSITE" id="PS50059">
    <property type="entry name" value="FKBP_PPIASE"/>
    <property type="match status" value="1"/>
</dbReference>
<feature type="chain" id="PRO_5036744495" description="peptidylprolyl isomerase" evidence="8">
    <location>
        <begin position="21"/>
        <end position="343"/>
    </location>
</feature>
<name>A0A929PWI8_9SPHI</name>
<dbReference type="RefSeq" id="WP_194110590.1">
    <property type="nucleotide sequence ID" value="NZ_JADFFL010000002.1"/>
</dbReference>
<sequence>MKKFIFLALAVAAFAGKARAQSEFTRTPQGAQYRIVSPKTGDRIKLEDVISFNMIQKTEKDSVLFSTYTQGRPIQIQVKPSQNIGDLMYVFPLLTVKDSVIVRVPADSVFKGHEEARPPFLPSGSLLIFVMKMERVQSMNEAIAERNAALAAQKSAMDRMKTDELANLDKYVADHKLNVKTTASGLRYEITQTTTKPKITRGDTLLVNYAGRTTNDKLFDSSVESIAKEGGLVQPGRNYEPIKFPVGEGNVIKGWDEGLQLLSEGAKAIFVIPSNLGYGEQGGGAAIPPYSTLVFDVEVVKVIKGKAKTAAKKPAAGTPAAKPATTPAKKPATAPAKKPVVKK</sequence>
<proteinExistence type="inferred from homology"/>
<dbReference type="Pfam" id="PF00254">
    <property type="entry name" value="FKBP_C"/>
    <property type="match status" value="1"/>
</dbReference>
<evidence type="ECO:0000259" key="9">
    <source>
        <dbReference type="PROSITE" id="PS50059"/>
    </source>
</evidence>
<dbReference type="PANTHER" id="PTHR43811">
    <property type="entry name" value="FKBP-TYPE PEPTIDYL-PROLYL CIS-TRANS ISOMERASE FKPA"/>
    <property type="match status" value="1"/>
</dbReference>
<keyword evidence="8" id="KW-0732">Signal</keyword>
<accession>A0A929PWI8</accession>
<protein>
    <recommendedName>
        <fullName evidence="3 6">peptidylprolyl isomerase</fullName>
        <ecNumber evidence="3 6">5.2.1.8</ecNumber>
    </recommendedName>
</protein>
<comment type="caution">
    <text evidence="10">The sequence shown here is derived from an EMBL/GenBank/DDBJ whole genome shotgun (WGS) entry which is preliminary data.</text>
</comment>
<reference evidence="10" key="1">
    <citation type="submission" date="2020-10" db="EMBL/GenBank/DDBJ databases">
        <title>Mucilaginibacter mali sp. nov., isolated from rhizosphere soil of apple orchard.</title>
        <authorList>
            <person name="Lee J.-S."/>
            <person name="Kim H.S."/>
            <person name="Kim J.-S."/>
        </authorList>
    </citation>
    <scope>NUCLEOTIDE SEQUENCE</scope>
    <source>
        <strain evidence="10">KCTC 22746</strain>
    </source>
</reference>
<feature type="region of interest" description="Disordered" evidence="7">
    <location>
        <begin position="308"/>
        <end position="343"/>
    </location>
</feature>
<evidence type="ECO:0000313" key="10">
    <source>
        <dbReference type="EMBL" id="MBE9661400.1"/>
    </source>
</evidence>
<dbReference type="GO" id="GO:0003755">
    <property type="term" value="F:peptidyl-prolyl cis-trans isomerase activity"/>
    <property type="evidence" value="ECO:0007669"/>
    <property type="project" value="UniProtKB-KW"/>
</dbReference>
<keyword evidence="5 6" id="KW-0413">Isomerase</keyword>
<dbReference type="Proteomes" id="UP000622475">
    <property type="component" value="Unassembled WGS sequence"/>
</dbReference>
<dbReference type="Gene3D" id="3.10.50.40">
    <property type="match status" value="2"/>
</dbReference>
<dbReference type="EMBL" id="JADFFL010000002">
    <property type="protein sequence ID" value="MBE9661400.1"/>
    <property type="molecule type" value="Genomic_DNA"/>
</dbReference>
<evidence type="ECO:0000256" key="4">
    <source>
        <dbReference type="ARBA" id="ARBA00023110"/>
    </source>
</evidence>
<evidence type="ECO:0000313" key="11">
    <source>
        <dbReference type="Proteomes" id="UP000622475"/>
    </source>
</evidence>
<dbReference type="SUPFAM" id="SSF54534">
    <property type="entry name" value="FKBP-like"/>
    <property type="match status" value="2"/>
</dbReference>
<evidence type="ECO:0000256" key="7">
    <source>
        <dbReference type="SAM" id="MobiDB-lite"/>
    </source>
</evidence>
<keyword evidence="11" id="KW-1185">Reference proteome</keyword>
<evidence type="ECO:0000256" key="5">
    <source>
        <dbReference type="ARBA" id="ARBA00023235"/>
    </source>
</evidence>
<gene>
    <name evidence="10" type="ORF">IRJ16_05850</name>
</gene>
<feature type="domain" description="PPIase FKBP-type" evidence="9">
    <location>
        <begin position="202"/>
        <end position="303"/>
    </location>
</feature>
<dbReference type="EC" id="5.2.1.8" evidence="3 6"/>
<organism evidence="10 11">
    <name type="scientific">Mucilaginibacter myungsuensis</name>
    <dbReference type="NCBI Taxonomy" id="649104"/>
    <lineage>
        <taxon>Bacteria</taxon>
        <taxon>Pseudomonadati</taxon>
        <taxon>Bacteroidota</taxon>
        <taxon>Sphingobacteriia</taxon>
        <taxon>Sphingobacteriales</taxon>
        <taxon>Sphingobacteriaceae</taxon>
        <taxon>Mucilaginibacter</taxon>
    </lineage>
</organism>
<comment type="catalytic activity">
    <reaction evidence="1 6">
        <text>[protein]-peptidylproline (omega=180) = [protein]-peptidylproline (omega=0)</text>
        <dbReference type="Rhea" id="RHEA:16237"/>
        <dbReference type="Rhea" id="RHEA-COMP:10747"/>
        <dbReference type="Rhea" id="RHEA-COMP:10748"/>
        <dbReference type="ChEBI" id="CHEBI:83833"/>
        <dbReference type="ChEBI" id="CHEBI:83834"/>
        <dbReference type="EC" id="5.2.1.8"/>
    </reaction>
</comment>
<dbReference type="PANTHER" id="PTHR43811:SF19">
    <property type="entry name" value="39 KDA FK506-BINDING NUCLEAR PROTEIN"/>
    <property type="match status" value="1"/>
</dbReference>
<feature type="signal peptide" evidence="8">
    <location>
        <begin position="1"/>
        <end position="20"/>
    </location>
</feature>
<dbReference type="InterPro" id="IPR001179">
    <property type="entry name" value="PPIase_FKBP_dom"/>
</dbReference>
<comment type="similarity">
    <text evidence="2">Belongs to the FKBP-type PPIase family.</text>
</comment>
<evidence type="ECO:0000256" key="3">
    <source>
        <dbReference type="ARBA" id="ARBA00013194"/>
    </source>
</evidence>
<evidence type="ECO:0000256" key="6">
    <source>
        <dbReference type="PROSITE-ProRule" id="PRU00277"/>
    </source>
</evidence>
<evidence type="ECO:0000256" key="1">
    <source>
        <dbReference type="ARBA" id="ARBA00000971"/>
    </source>
</evidence>
<evidence type="ECO:0000256" key="2">
    <source>
        <dbReference type="ARBA" id="ARBA00006577"/>
    </source>
</evidence>
<keyword evidence="4 6" id="KW-0697">Rotamase</keyword>
<feature type="compositionally biased region" description="Low complexity" evidence="7">
    <location>
        <begin position="312"/>
        <end position="343"/>
    </location>
</feature>